<feature type="region of interest" description="Disordered" evidence="1">
    <location>
        <begin position="639"/>
        <end position="668"/>
    </location>
</feature>
<evidence type="ECO:0000256" key="2">
    <source>
        <dbReference type="SAM" id="Phobius"/>
    </source>
</evidence>
<dbReference type="OrthoDB" id="9847005at2"/>
<name>A0A387BGM2_9LACT</name>
<sequence length="668" mass="73880">MKLKHVIFLMALFFCLFPMVSVSAEDSTSMPGISILDQGTLDDLNNAAQEAQDSIDNLTGAVDDKVSAATGDYSTDYIVGDAGTPLYAYTSYIDTGNPLKSGINTAAQGIFYVAKQEYSFTKWIDGLLSQLDVVSTYAKEILATGQTLYDSLLKPQNPVFWLIALAVLYSLLKAFIKGTVAKTLIVIFGVLLMNSAYFNLTGKVIDTVNTKGAEFSTSVIEKIQISGVSNQSPDLLQTMVITPFERMNFDSEEQYGTKSENVNQLLNTENDSGKVSDLQKSLKNEHLTFNQIGDKFSVALGSVINNFVLACGVIAFKLGAVIAGLAFLLLLAIAPAIVIFSFLSIFSQATKNLSIKTALTLILSVVLSYGTTIFLSFNNLLDKLLGGSSTNYLFLAVSKIVIYIVLFKYRTFFLSILGNASSAVTNNKVFNAMDNAFSRAKQRTLRPVLAGATAGVVAGKTFAGKVNRKVGTGAVQRMRSGERFRKYANSMRTMLNPNETKKKQEQAAKRKARFEQRFEKQRKKAESFKNKQASETKQQRANDKVAPYNDMKQENPRTDKGKTLKELKQQADQKVEQEKKMAQIRPAAERFAKNTQAVYEKSCQSSETKENKLVKSAKIKGEQQQAAYKMAHRFENQRPRFLSTQQAPKNDDIFSEPSKTNNPFIVPK</sequence>
<evidence type="ECO:0000256" key="3">
    <source>
        <dbReference type="SAM" id="SignalP"/>
    </source>
</evidence>
<feature type="transmembrane region" description="Helical" evidence="2">
    <location>
        <begin position="296"/>
        <end position="316"/>
    </location>
</feature>
<keyword evidence="2" id="KW-0812">Transmembrane</keyword>
<proteinExistence type="predicted"/>
<evidence type="ECO:0000313" key="5">
    <source>
        <dbReference type="Proteomes" id="UP000269374"/>
    </source>
</evidence>
<keyword evidence="2" id="KW-0472">Membrane</keyword>
<feature type="transmembrane region" description="Helical" evidence="2">
    <location>
        <begin position="159"/>
        <end position="176"/>
    </location>
</feature>
<evidence type="ECO:0000313" key="4">
    <source>
        <dbReference type="EMBL" id="AYG01302.1"/>
    </source>
</evidence>
<gene>
    <name evidence="4" type="ORF">D7I46_09460</name>
</gene>
<keyword evidence="5" id="KW-1185">Reference proteome</keyword>
<accession>A0A387BGM2</accession>
<feature type="region of interest" description="Disordered" evidence="1">
    <location>
        <begin position="493"/>
        <end position="561"/>
    </location>
</feature>
<protein>
    <submittedName>
        <fullName evidence="4">Uncharacterized protein</fullName>
    </submittedName>
</protein>
<feature type="transmembrane region" description="Helical" evidence="2">
    <location>
        <begin position="358"/>
        <end position="377"/>
    </location>
</feature>
<dbReference type="AlphaFoldDB" id="A0A387BGM2"/>
<feature type="transmembrane region" description="Helical" evidence="2">
    <location>
        <begin position="389"/>
        <end position="407"/>
    </location>
</feature>
<feature type="compositionally biased region" description="Basic and acidic residues" evidence="1">
    <location>
        <begin position="551"/>
        <end position="561"/>
    </location>
</feature>
<feature type="compositionally biased region" description="Polar residues" evidence="1">
    <location>
        <begin position="657"/>
        <end position="668"/>
    </location>
</feature>
<dbReference type="RefSeq" id="WP_120772675.1">
    <property type="nucleotide sequence ID" value="NZ_CP032627.1"/>
</dbReference>
<evidence type="ECO:0000256" key="1">
    <source>
        <dbReference type="SAM" id="MobiDB-lite"/>
    </source>
</evidence>
<organism evidence="4 5">
    <name type="scientific">Lactococcus allomyrinae</name>
    <dbReference type="NCBI Taxonomy" id="2419773"/>
    <lineage>
        <taxon>Bacteria</taxon>
        <taxon>Bacillati</taxon>
        <taxon>Bacillota</taxon>
        <taxon>Bacilli</taxon>
        <taxon>Lactobacillales</taxon>
        <taxon>Streptococcaceae</taxon>
        <taxon>Lactococcus</taxon>
    </lineage>
</organism>
<feature type="transmembrane region" description="Helical" evidence="2">
    <location>
        <begin position="322"/>
        <end position="346"/>
    </location>
</feature>
<feature type="signal peptide" evidence="3">
    <location>
        <begin position="1"/>
        <end position="24"/>
    </location>
</feature>
<keyword evidence="2" id="KW-1133">Transmembrane helix</keyword>
<dbReference type="EMBL" id="CP032627">
    <property type="protein sequence ID" value="AYG01302.1"/>
    <property type="molecule type" value="Genomic_DNA"/>
</dbReference>
<dbReference type="Proteomes" id="UP000269374">
    <property type="component" value="Chromosome"/>
</dbReference>
<keyword evidence="3" id="KW-0732">Signal</keyword>
<reference evidence="4 5" key="1">
    <citation type="submission" date="2018-09" db="EMBL/GenBank/DDBJ databases">
        <title>Genome sequencing of strain 1JSPR-7.</title>
        <authorList>
            <person name="Heo J."/>
            <person name="Kim S.-J."/>
            <person name="Kwon S.-W."/>
        </authorList>
    </citation>
    <scope>NUCLEOTIDE SEQUENCE [LARGE SCALE GENOMIC DNA]</scope>
    <source>
        <strain evidence="4 5">1JSPR-7</strain>
    </source>
</reference>
<feature type="compositionally biased region" description="Basic and acidic residues" evidence="1">
    <location>
        <begin position="499"/>
        <end position="543"/>
    </location>
</feature>
<feature type="chain" id="PRO_5017180921" evidence="3">
    <location>
        <begin position="25"/>
        <end position="668"/>
    </location>
</feature>
<dbReference type="KEGG" id="lact:D7I46_09460"/>